<keyword evidence="2" id="KW-0238">DNA-binding</keyword>
<dbReference type="InterPro" id="IPR036390">
    <property type="entry name" value="WH_DNA-bd_sf"/>
</dbReference>
<comment type="caution">
    <text evidence="5">The sequence shown here is derived from an EMBL/GenBank/DDBJ whole genome shotgun (WGS) entry which is preliminary data.</text>
</comment>
<evidence type="ECO:0000256" key="1">
    <source>
        <dbReference type="ARBA" id="ARBA00023015"/>
    </source>
</evidence>
<dbReference type="GO" id="GO:0045892">
    <property type="term" value="P:negative regulation of DNA-templated transcription"/>
    <property type="evidence" value="ECO:0007669"/>
    <property type="project" value="TreeGrafter"/>
</dbReference>
<dbReference type="SMART" id="SM00866">
    <property type="entry name" value="UTRA"/>
    <property type="match status" value="1"/>
</dbReference>
<gene>
    <name evidence="5" type="ORF">DDQ50_14630</name>
</gene>
<protein>
    <recommendedName>
        <fullName evidence="4">HTH gntR-type domain-containing protein</fullName>
    </recommendedName>
</protein>
<evidence type="ECO:0000256" key="3">
    <source>
        <dbReference type="ARBA" id="ARBA00023163"/>
    </source>
</evidence>
<dbReference type="InterPro" id="IPR050679">
    <property type="entry name" value="Bact_HTH_transcr_reg"/>
</dbReference>
<keyword evidence="3" id="KW-0804">Transcription</keyword>
<dbReference type="InterPro" id="IPR028978">
    <property type="entry name" value="Chorismate_lyase_/UTRA_dom_sf"/>
</dbReference>
<dbReference type="InterPro" id="IPR011663">
    <property type="entry name" value="UTRA"/>
</dbReference>
<name>A0A2V1HR07_9MICO</name>
<dbReference type="Proteomes" id="UP000244893">
    <property type="component" value="Unassembled WGS sequence"/>
</dbReference>
<dbReference type="AlphaFoldDB" id="A0A2V1HR07"/>
<sequence>MSETGSARNLEDQRVLAGLLRFVREAATDGHSLPGEVELADRIGCSRKQVRDALASLEQQGVVLRRQGAATEVDPVAMRMGVRFEDQLEYSVLLRQLGYESGVEVLSVSDTALPSDVAGLLMRSPGAPAARVVKRWRADGAVAMLAFGTVPLPDEPGDVDLGDSIYASIAALWGEAIAWEVATPSAEALSEADAELFEHPVGTPVLTLDIVGIGMSGRRLFHARELHDPAIASYSIMRTVRPPQVFSTARYQF</sequence>
<evidence type="ECO:0000313" key="6">
    <source>
        <dbReference type="Proteomes" id="UP000244893"/>
    </source>
</evidence>
<dbReference type="Gene3D" id="3.40.1410.10">
    <property type="entry name" value="Chorismate lyase-like"/>
    <property type="match status" value="1"/>
</dbReference>
<evidence type="ECO:0000313" key="5">
    <source>
        <dbReference type="EMBL" id="PVZ93549.1"/>
    </source>
</evidence>
<dbReference type="InterPro" id="IPR000524">
    <property type="entry name" value="Tscrpt_reg_HTH_GntR"/>
</dbReference>
<dbReference type="InterPro" id="IPR036388">
    <property type="entry name" value="WH-like_DNA-bd_sf"/>
</dbReference>
<evidence type="ECO:0000256" key="2">
    <source>
        <dbReference type="ARBA" id="ARBA00023125"/>
    </source>
</evidence>
<accession>A0A2V1HR07</accession>
<proteinExistence type="predicted"/>
<dbReference type="PROSITE" id="PS50949">
    <property type="entry name" value="HTH_GNTR"/>
    <property type="match status" value="1"/>
</dbReference>
<dbReference type="Pfam" id="PF07702">
    <property type="entry name" value="UTRA"/>
    <property type="match status" value="1"/>
</dbReference>
<dbReference type="Gene3D" id="1.10.10.10">
    <property type="entry name" value="Winged helix-like DNA-binding domain superfamily/Winged helix DNA-binding domain"/>
    <property type="match status" value="1"/>
</dbReference>
<feature type="domain" description="HTH gntR-type" evidence="4">
    <location>
        <begin position="9"/>
        <end position="76"/>
    </location>
</feature>
<dbReference type="GO" id="GO:0003677">
    <property type="term" value="F:DNA binding"/>
    <property type="evidence" value="ECO:0007669"/>
    <property type="project" value="UniProtKB-KW"/>
</dbReference>
<dbReference type="GO" id="GO:0003700">
    <property type="term" value="F:DNA-binding transcription factor activity"/>
    <property type="evidence" value="ECO:0007669"/>
    <property type="project" value="InterPro"/>
</dbReference>
<evidence type="ECO:0000259" key="4">
    <source>
        <dbReference type="PROSITE" id="PS50949"/>
    </source>
</evidence>
<dbReference type="PRINTS" id="PR00035">
    <property type="entry name" value="HTHGNTR"/>
</dbReference>
<reference evidence="5 6" key="1">
    <citation type="submission" date="2018-05" db="EMBL/GenBank/DDBJ databases">
        <title>Amnibacterium sp. M8JJ-5, whole genome shotgun sequence.</title>
        <authorList>
            <person name="Tuo L."/>
        </authorList>
    </citation>
    <scope>NUCLEOTIDE SEQUENCE [LARGE SCALE GENOMIC DNA]</scope>
    <source>
        <strain evidence="5 6">M8JJ-5</strain>
    </source>
</reference>
<dbReference type="Pfam" id="PF00392">
    <property type="entry name" value="GntR"/>
    <property type="match status" value="1"/>
</dbReference>
<dbReference type="PANTHER" id="PTHR44846">
    <property type="entry name" value="MANNOSYL-D-GLYCERATE TRANSPORT/METABOLISM SYSTEM REPRESSOR MNGR-RELATED"/>
    <property type="match status" value="1"/>
</dbReference>
<dbReference type="RefSeq" id="WP_116757534.1">
    <property type="nucleotide sequence ID" value="NZ_JBHUEX010000001.1"/>
</dbReference>
<keyword evidence="1" id="KW-0805">Transcription regulation</keyword>
<dbReference type="SUPFAM" id="SSF64288">
    <property type="entry name" value="Chorismate lyase-like"/>
    <property type="match status" value="1"/>
</dbReference>
<organism evidence="5 6">
    <name type="scientific">Amnibacterium flavum</name>
    <dbReference type="NCBI Taxonomy" id="2173173"/>
    <lineage>
        <taxon>Bacteria</taxon>
        <taxon>Bacillati</taxon>
        <taxon>Actinomycetota</taxon>
        <taxon>Actinomycetes</taxon>
        <taxon>Micrococcales</taxon>
        <taxon>Microbacteriaceae</taxon>
        <taxon>Amnibacterium</taxon>
    </lineage>
</organism>
<dbReference type="OrthoDB" id="5100769at2"/>
<dbReference type="EMBL" id="QEOP01000003">
    <property type="protein sequence ID" value="PVZ93549.1"/>
    <property type="molecule type" value="Genomic_DNA"/>
</dbReference>
<dbReference type="PANTHER" id="PTHR44846:SF1">
    <property type="entry name" value="MANNOSYL-D-GLYCERATE TRANSPORT_METABOLISM SYSTEM REPRESSOR MNGR-RELATED"/>
    <property type="match status" value="1"/>
</dbReference>
<keyword evidence="6" id="KW-1185">Reference proteome</keyword>
<dbReference type="SUPFAM" id="SSF46785">
    <property type="entry name" value="Winged helix' DNA-binding domain"/>
    <property type="match status" value="1"/>
</dbReference>